<sequence length="121" mass="14320">MAKVKFKFKRDKYRKARGGYSKFLDIYCSNCKQYLLLYQKDGPGPLKRLYFDRIFAPKYLADLQNLNSIKEIKRLECHRCQQFIGMPIIYQKENRKSFHLEQGAFIKKVGKGVYPPENASL</sequence>
<comment type="caution">
    <text evidence="1">The sequence shown here is derived from an EMBL/GenBank/DDBJ whole genome shotgun (WGS) entry which is preliminary data.</text>
</comment>
<protein>
    <submittedName>
        <fullName evidence="1">Uncharacterized protein</fullName>
    </submittedName>
</protein>
<accession>A0A0G1EUU7</accession>
<evidence type="ECO:0000313" key="2">
    <source>
        <dbReference type="Proteomes" id="UP000034050"/>
    </source>
</evidence>
<dbReference type="EMBL" id="LCFD01000006">
    <property type="protein sequence ID" value="KKS86806.1"/>
    <property type="molecule type" value="Genomic_DNA"/>
</dbReference>
<proteinExistence type="predicted"/>
<evidence type="ECO:0000313" key="1">
    <source>
        <dbReference type="EMBL" id="KKS86806.1"/>
    </source>
</evidence>
<reference evidence="1 2" key="1">
    <citation type="journal article" date="2015" name="Nature">
        <title>rRNA introns, odd ribosomes, and small enigmatic genomes across a large radiation of phyla.</title>
        <authorList>
            <person name="Brown C.T."/>
            <person name="Hug L.A."/>
            <person name="Thomas B.C."/>
            <person name="Sharon I."/>
            <person name="Castelle C.J."/>
            <person name="Singh A."/>
            <person name="Wilkins M.J."/>
            <person name="Williams K.H."/>
            <person name="Banfield J.F."/>
        </authorList>
    </citation>
    <scope>NUCLEOTIDE SEQUENCE [LARGE SCALE GENOMIC DNA]</scope>
</reference>
<dbReference type="AlphaFoldDB" id="A0A0G1EUU7"/>
<name>A0A0G1EUU7_9BACT</name>
<dbReference type="Proteomes" id="UP000034050">
    <property type="component" value="Unassembled WGS sequence"/>
</dbReference>
<gene>
    <name evidence="1" type="ORF">UV61_C0006G0007</name>
</gene>
<organism evidence="1 2">
    <name type="scientific">Candidatus Gottesmanbacteria bacterium GW2011_GWB1_43_11</name>
    <dbReference type="NCBI Taxonomy" id="1618446"/>
    <lineage>
        <taxon>Bacteria</taxon>
        <taxon>Candidatus Gottesmaniibacteriota</taxon>
    </lineage>
</organism>